<gene>
    <name evidence="1" type="ORF">L873DRAFT_1451122</name>
</gene>
<dbReference type="Proteomes" id="UP000276215">
    <property type="component" value="Unassembled WGS sequence"/>
</dbReference>
<dbReference type="OrthoDB" id="5503486at2759"/>
<dbReference type="EMBL" id="ML120359">
    <property type="protein sequence ID" value="RPB04155.1"/>
    <property type="molecule type" value="Genomic_DNA"/>
</dbReference>
<proteinExistence type="predicted"/>
<sequence length="116" mass="13492">MILTRLCQECLRQPIFCGSPHQIPGLRRRHSWQRRVSSGVLKKKKGREKKKILPLLRVNNSSHRTSRGRVEAGHLIPVLIDERLIGLHSTRLLRTKYGTDMMELQLTSFTTSFRHP</sequence>
<reference evidence="1 2" key="1">
    <citation type="journal article" date="2018" name="Nat. Ecol. Evol.">
        <title>Pezizomycetes genomes reveal the molecular basis of ectomycorrhizal truffle lifestyle.</title>
        <authorList>
            <person name="Murat C."/>
            <person name="Payen T."/>
            <person name="Noel B."/>
            <person name="Kuo A."/>
            <person name="Morin E."/>
            <person name="Chen J."/>
            <person name="Kohler A."/>
            <person name="Krizsan K."/>
            <person name="Balestrini R."/>
            <person name="Da Silva C."/>
            <person name="Montanini B."/>
            <person name="Hainaut M."/>
            <person name="Levati E."/>
            <person name="Barry K.W."/>
            <person name="Belfiori B."/>
            <person name="Cichocki N."/>
            <person name="Clum A."/>
            <person name="Dockter R.B."/>
            <person name="Fauchery L."/>
            <person name="Guy J."/>
            <person name="Iotti M."/>
            <person name="Le Tacon F."/>
            <person name="Lindquist E.A."/>
            <person name="Lipzen A."/>
            <person name="Malagnac F."/>
            <person name="Mello A."/>
            <person name="Molinier V."/>
            <person name="Miyauchi S."/>
            <person name="Poulain J."/>
            <person name="Riccioni C."/>
            <person name="Rubini A."/>
            <person name="Sitrit Y."/>
            <person name="Splivallo R."/>
            <person name="Traeger S."/>
            <person name="Wang M."/>
            <person name="Zifcakova L."/>
            <person name="Wipf D."/>
            <person name="Zambonelli A."/>
            <person name="Paolocci F."/>
            <person name="Nowrousian M."/>
            <person name="Ottonello S."/>
            <person name="Baldrian P."/>
            <person name="Spatafora J.W."/>
            <person name="Henrissat B."/>
            <person name="Nagy L.G."/>
            <person name="Aury J.M."/>
            <person name="Wincker P."/>
            <person name="Grigoriev I.V."/>
            <person name="Bonfante P."/>
            <person name="Martin F.M."/>
        </authorList>
    </citation>
    <scope>NUCLEOTIDE SEQUENCE [LARGE SCALE GENOMIC DNA]</scope>
    <source>
        <strain evidence="1 2">120613-1</strain>
    </source>
</reference>
<protein>
    <submittedName>
        <fullName evidence="1">Uncharacterized protein</fullName>
    </submittedName>
</protein>
<accession>A0A3N4KE40</accession>
<organism evidence="1 2">
    <name type="scientific">Choiromyces venosus 120613-1</name>
    <dbReference type="NCBI Taxonomy" id="1336337"/>
    <lineage>
        <taxon>Eukaryota</taxon>
        <taxon>Fungi</taxon>
        <taxon>Dikarya</taxon>
        <taxon>Ascomycota</taxon>
        <taxon>Pezizomycotina</taxon>
        <taxon>Pezizomycetes</taxon>
        <taxon>Pezizales</taxon>
        <taxon>Tuberaceae</taxon>
        <taxon>Choiromyces</taxon>
    </lineage>
</organism>
<dbReference type="AlphaFoldDB" id="A0A3N4KE40"/>
<evidence type="ECO:0000313" key="1">
    <source>
        <dbReference type="EMBL" id="RPB04155.1"/>
    </source>
</evidence>
<name>A0A3N4KE40_9PEZI</name>
<keyword evidence="2" id="KW-1185">Reference proteome</keyword>
<evidence type="ECO:0000313" key="2">
    <source>
        <dbReference type="Proteomes" id="UP000276215"/>
    </source>
</evidence>